<feature type="domain" description="Helitron helicase-like" evidence="1">
    <location>
        <begin position="169"/>
        <end position="363"/>
    </location>
</feature>
<keyword evidence="3" id="KW-1185">Reference proteome</keyword>
<organism evidence="2 3">
    <name type="scientific">Phytophthora megakarya</name>
    <dbReference type="NCBI Taxonomy" id="4795"/>
    <lineage>
        <taxon>Eukaryota</taxon>
        <taxon>Sar</taxon>
        <taxon>Stramenopiles</taxon>
        <taxon>Oomycota</taxon>
        <taxon>Peronosporomycetes</taxon>
        <taxon>Peronosporales</taxon>
        <taxon>Peronosporaceae</taxon>
        <taxon>Phytophthora</taxon>
    </lineage>
</organism>
<dbReference type="AlphaFoldDB" id="A0A225WQT2"/>
<accession>A0A225WQT2</accession>
<sequence length="507" mass="56803">MLSSKGILSNNESGTLKLRLCSECYDAIRKKLPKFAIRNGFYIVTTVAESVFEFDETVTSGDETCIDCDQSRVGAEDDLDFENEHELTERSVIFVKQTGGGLDGYDAVTEIHTDAPERPFLVRISSIFSRDTDGNIYAKMFPHFSPYGRGHPGEPREIAVSQEACIKYYSMHSSRRFAEDETFLLVAFDRLSIQRMFTQVSLTCQRYPELFRGYESITHEQLARTLRKNGLRQQGRLARNNVDCTPAGKFLRSVEIGAGSVWGSNLERQRCRREAFTYQKMFGQPARFLTLTPNVSNSFAIAQYTASARVLMGHLDAFIEDVLAIDKNTGKAKSHSGLFGPVKAYYGMVETQGGRTLHAHFIIWLMNCPINSDVFEALLISEPSFRQNVAEYSSSIVSNTLPLSVDGHCCLKCKASYCYLEPMPIPSSAFNDPKKLKQPEGSLLVRCSACQFEFTSRSILRGILMEERPSVWTQPRAELTTREVNALANVESVCGVSVSSAARVIRQ</sequence>
<comment type="caution">
    <text evidence="2">The sequence shown here is derived from an EMBL/GenBank/DDBJ whole genome shotgun (WGS) entry which is preliminary data.</text>
</comment>
<protein>
    <recommendedName>
        <fullName evidence="1">Helitron helicase-like domain-containing protein</fullName>
    </recommendedName>
</protein>
<evidence type="ECO:0000259" key="1">
    <source>
        <dbReference type="Pfam" id="PF14214"/>
    </source>
</evidence>
<dbReference type="OrthoDB" id="124644at2759"/>
<dbReference type="InterPro" id="IPR025476">
    <property type="entry name" value="Helitron_helicase-like"/>
</dbReference>
<proteinExistence type="predicted"/>
<dbReference type="Pfam" id="PF14214">
    <property type="entry name" value="Helitron_like_N"/>
    <property type="match status" value="1"/>
</dbReference>
<evidence type="ECO:0000313" key="3">
    <source>
        <dbReference type="Proteomes" id="UP000198211"/>
    </source>
</evidence>
<reference evidence="3" key="1">
    <citation type="submission" date="2017-03" db="EMBL/GenBank/DDBJ databases">
        <title>Phytopthora megakarya and P. palmivora, two closely related causual agents of cacao black pod achieved similar genome size and gene model numbers by different mechanisms.</title>
        <authorList>
            <person name="Ali S."/>
            <person name="Shao J."/>
            <person name="Larry D.J."/>
            <person name="Kronmiller B."/>
            <person name="Shen D."/>
            <person name="Strem M.D."/>
            <person name="Melnick R.L."/>
            <person name="Guiltinan M.J."/>
            <person name="Tyler B.M."/>
            <person name="Meinhardt L.W."/>
            <person name="Bailey B.A."/>
        </authorList>
    </citation>
    <scope>NUCLEOTIDE SEQUENCE [LARGE SCALE GENOMIC DNA]</scope>
    <source>
        <strain evidence="3">zdho120</strain>
    </source>
</reference>
<evidence type="ECO:0000313" key="2">
    <source>
        <dbReference type="EMBL" id="OWZ19439.1"/>
    </source>
</evidence>
<gene>
    <name evidence="2" type="ORF">PHMEG_0006316</name>
</gene>
<dbReference type="Proteomes" id="UP000198211">
    <property type="component" value="Unassembled WGS sequence"/>
</dbReference>
<dbReference type="EMBL" id="NBNE01000443">
    <property type="protein sequence ID" value="OWZ19439.1"/>
    <property type="molecule type" value="Genomic_DNA"/>
</dbReference>
<name>A0A225WQT2_9STRA</name>